<dbReference type="EMBL" id="BAAAYN010000031">
    <property type="protein sequence ID" value="GAA3391380.1"/>
    <property type="molecule type" value="Genomic_DNA"/>
</dbReference>
<keyword evidence="2" id="KW-1185">Reference proteome</keyword>
<accession>A0ABP6T2B3</accession>
<dbReference type="RefSeq" id="WP_345730548.1">
    <property type="nucleotide sequence ID" value="NZ_BAAAYN010000031.1"/>
</dbReference>
<evidence type="ECO:0000313" key="2">
    <source>
        <dbReference type="Proteomes" id="UP001501676"/>
    </source>
</evidence>
<proteinExistence type="predicted"/>
<gene>
    <name evidence="1" type="ORF">GCM10020369_49130</name>
</gene>
<protein>
    <submittedName>
        <fullName evidence="1">Uncharacterized protein</fullName>
    </submittedName>
</protein>
<dbReference type="Proteomes" id="UP001501676">
    <property type="component" value="Unassembled WGS sequence"/>
</dbReference>
<evidence type="ECO:0000313" key="1">
    <source>
        <dbReference type="EMBL" id="GAA3391380.1"/>
    </source>
</evidence>
<reference evidence="2" key="1">
    <citation type="journal article" date="2019" name="Int. J. Syst. Evol. Microbiol.">
        <title>The Global Catalogue of Microorganisms (GCM) 10K type strain sequencing project: providing services to taxonomists for standard genome sequencing and annotation.</title>
        <authorList>
            <consortium name="The Broad Institute Genomics Platform"/>
            <consortium name="The Broad Institute Genome Sequencing Center for Infectious Disease"/>
            <person name="Wu L."/>
            <person name="Ma J."/>
        </authorList>
    </citation>
    <scope>NUCLEOTIDE SEQUENCE [LARGE SCALE GENOMIC DNA]</scope>
    <source>
        <strain evidence="2">JCM 9458</strain>
    </source>
</reference>
<comment type="caution">
    <text evidence="1">The sequence shown here is derived from an EMBL/GenBank/DDBJ whole genome shotgun (WGS) entry which is preliminary data.</text>
</comment>
<organism evidence="1 2">
    <name type="scientific">Cryptosporangium minutisporangium</name>
    <dbReference type="NCBI Taxonomy" id="113569"/>
    <lineage>
        <taxon>Bacteria</taxon>
        <taxon>Bacillati</taxon>
        <taxon>Actinomycetota</taxon>
        <taxon>Actinomycetes</taxon>
        <taxon>Cryptosporangiales</taxon>
        <taxon>Cryptosporangiaceae</taxon>
        <taxon>Cryptosporangium</taxon>
    </lineage>
</organism>
<sequence>MRAASTTRYQDERCPDCRGGLVCANQWEIWLSRRDDAEASWIAEHGSLEAFDTSAELAELLDDRPDCEEEVDCRSCKGTGMRVRRAEYRRHHAA</sequence>
<name>A0ABP6T2B3_9ACTN</name>